<name>A0A1Y5SSL9_9RHOB</name>
<dbReference type="RefSeq" id="WP_217808342.1">
    <property type="nucleotide sequence ID" value="NZ_FWFQ01000017.1"/>
</dbReference>
<keyword evidence="2" id="KW-1185">Reference proteome</keyword>
<evidence type="ECO:0000313" key="2">
    <source>
        <dbReference type="Proteomes" id="UP000193409"/>
    </source>
</evidence>
<organism evidence="1 2">
    <name type="scientific">Pseudoruegeria aquimaris</name>
    <dbReference type="NCBI Taxonomy" id="393663"/>
    <lineage>
        <taxon>Bacteria</taxon>
        <taxon>Pseudomonadati</taxon>
        <taxon>Pseudomonadota</taxon>
        <taxon>Alphaproteobacteria</taxon>
        <taxon>Rhodobacterales</taxon>
        <taxon>Roseobacteraceae</taxon>
        <taxon>Pseudoruegeria</taxon>
    </lineage>
</organism>
<dbReference type="AlphaFoldDB" id="A0A1Y5SSL9"/>
<dbReference type="Proteomes" id="UP000193409">
    <property type="component" value="Unassembled WGS sequence"/>
</dbReference>
<dbReference type="EMBL" id="FWFQ01000017">
    <property type="protein sequence ID" value="SLN47379.1"/>
    <property type="molecule type" value="Genomic_DNA"/>
</dbReference>
<sequence>MANLPETTTYPSGIYQIELTDPVVGGPDGISNVQAKQLANRTAWLKEKADELVAARGGFANLGDRLAGYDAFSPEQQVAILAGMQEALGLGGVLAREMQVLRKRVLAQGSVVIKNKHVITGMVLSKSDIRALHLSQSGTVGTGVSRAKIDGMIVSLADDDYHVSVPLNETSEALDYYAFLIGSGSSYEVQIAQEVPDNGLPLYRVTVPANNTGNSLSAVTLTDLRVIQAANAWLTTFDPWASVSFPEALPAADYAVELEVESATDPAAVGTLVVYDKARNGFKLRQTGSADNVHVRWTLLNPRYQ</sequence>
<protein>
    <submittedName>
        <fullName evidence="1">Uncharacterized protein</fullName>
    </submittedName>
</protein>
<evidence type="ECO:0000313" key="1">
    <source>
        <dbReference type="EMBL" id="SLN47379.1"/>
    </source>
</evidence>
<gene>
    <name evidence="1" type="ORF">PSA7680_02434</name>
</gene>
<reference evidence="1 2" key="1">
    <citation type="submission" date="2017-03" db="EMBL/GenBank/DDBJ databases">
        <authorList>
            <person name="Afonso C.L."/>
            <person name="Miller P.J."/>
            <person name="Scott M.A."/>
            <person name="Spackman E."/>
            <person name="Goraichik I."/>
            <person name="Dimitrov K.M."/>
            <person name="Suarez D.L."/>
            <person name="Swayne D.E."/>
        </authorList>
    </citation>
    <scope>NUCLEOTIDE SEQUENCE [LARGE SCALE GENOMIC DNA]</scope>
    <source>
        <strain evidence="1 2">CECT 7680</strain>
    </source>
</reference>
<proteinExistence type="predicted"/>
<accession>A0A1Y5SSL9</accession>